<name>A0A4P6DDX8_9CAUD</name>
<accession>A0A4P6DDX8</accession>
<dbReference type="Proteomes" id="UP000307994">
    <property type="component" value="Segment"/>
</dbReference>
<reference evidence="1 2" key="1">
    <citation type="journal article" date="2019" name="Viruses">
        <title>New Bacteriophages against Emerging Lineages ST23 and ST258 of Klebsiella pneumoniae and Efficacy Assessment in Galleria mellonella Larvae.</title>
        <authorList>
            <person name="Thiry D."/>
            <person name="Passet V."/>
            <person name="Danis-Wlodarczyk K."/>
            <person name="Lood C."/>
            <person name="Wagemans J."/>
            <person name="De Sordi L."/>
            <person name="van Noort V."/>
            <person name="Dufour N."/>
            <person name="Debarbieux L."/>
            <person name="Mainil J.G."/>
            <person name="Brisse S."/>
            <person name="Lavigne R."/>
        </authorList>
    </citation>
    <scope>NUCLEOTIDE SEQUENCE [LARGE SCALE GENOMIC DNA]</scope>
</reference>
<protein>
    <submittedName>
        <fullName evidence="1">Holin</fullName>
    </submittedName>
</protein>
<evidence type="ECO:0000313" key="1">
    <source>
        <dbReference type="EMBL" id="QAU05493.1"/>
    </source>
</evidence>
<proteinExistence type="predicted"/>
<dbReference type="EMBL" id="MK380014">
    <property type="protein sequence ID" value="QAU05493.1"/>
    <property type="molecule type" value="Genomic_DNA"/>
</dbReference>
<dbReference type="GO" id="GO:0044659">
    <property type="term" value="P:viral release from host cell by cytolysis"/>
    <property type="evidence" value="ECO:0007669"/>
    <property type="project" value="InterPro"/>
</dbReference>
<dbReference type="Pfam" id="PF10746">
    <property type="entry name" value="Phage_holin_2_2"/>
    <property type="match status" value="1"/>
</dbReference>
<gene>
    <name evidence="1" type="ORF">D3A55_0042</name>
</gene>
<keyword evidence="2" id="KW-1185">Reference proteome</keyword>
<sequence>MVNSDVINDTLKWVPGAVVTSTTFLGISWENWVYILTAIYTMLQIGDWVWNRVTKWREKRGSK</sequence>
<organism evidence="1 2">
    <name type="scientific">Klebsiella phage K1-ULIP33</name>
    <dbReference type="NCBI Taxonomy" id="2307015"/>
    <lineage>
        <taxon>Viruses</taxon>
        <taxon>Duplodnaviria</taxon>
        <taxon>Heunggongvirae</taxon>
        <taxon>Uroviricota</taxon>
        <taxon>Caudoviricetes</taxon>
        <taxon>Autographivirales</taxon>
        <taxon>Autosignataviridae</taxon>
        <taxon>Molineuxvirinae</taxon>
        <taxon>Ulipvirus</taxon>
        <taxon>Ulipvirus K1ULIP33</taxon>
    </lineage>
</organism>
<dbReference type="InterPro" id="IPR019682">
    <property type="entry name" value="Phage_T7_Gp17.5_holin"/>
</dbReference>
<evidence type="ECO:0000313" key="2">
    <source>
        <dbReference type="Proteomes" id="UP000307994"/>
    </source>
</evidence>